<evidence type="ECO:0000256" key="4">
    <source>
        <dbReference type="HAMAP-Rule" id="MF_00528"/>
    </source>
</evidence>
<dbReference type="NCBIfam" id="TIGR00172">
    <property type="entry name" value="maf"/>
    <property type="match status" value="1"/>
</dbReference>
<comment type="catalytic activity">
    <reaction evidence="4">
        <text>dTTP + H2O = dTMP + diphosphate + H(+)</text>
        <dbReference type="Rhea" id="RHEA:28534"/>
        <dbReference type="ChEBI" id="CHEBI:15377"/>
        <dbReference type="ChEBI" id="CHEBI:15378"/>
        <dbReference type="ChEBI" id="CHEBI:33019"/>
        <dbReference type="ChEBI" id="CHEBI:37568"/>
        <dbReference type="ChEBI" id="CHEBI:63528"/>
        <dbReference type="EC" id="3.6.1.9"/>
    </reaction>
</comment>
<evidence type="ECO:0000256" key="3">
    <source>
        <dbReference type="ARBA" id="ARBA00023080"/>
    </source>
</evidence>
<proteinExistence type="inferred from homology"/>
<comment type="catalytic activity">
    <reaction evidence="4">
        <text>UTP + H2O = UMP + diphosphate + H(+)</text>
        <dbReference type="Rhea" id="RHEA:29395"/>
        <dbReference type="ChEBI" id="CHEBI:15377"/>
        <dbReference type="ChEBI" id="CHEBI:15378"/>
        <dbReference type="ChEBI" id="CHEBI:33019"/>
        <dbReference type="ChEBI" id="CHEBI:46398"/>
        <dbReference type="ChEBI" id="CHEBI:57865"/>
        <dbReference type="EC" id="3.6.1.9"/>
    </reaction>
</comment>
<dbReference type="CDD" id="cd00555">
    <property type="entry name" value="Maf"/>
    <property type="match status" value="1"/>
</dbReference>
<dbReference type="GO" id="GO:0009117">
    <property type="term" value="P:nucleotide metabolic process"/>
    <property type="evidence" value="ECO:0007669"/>
    <property type="project" value="UniProtKB-KW"/>
</dbReference>
<dbReference type="AlphaFoldDB" id="A0A4Z0LXZ3"/>
<dbReference type="PANTHER" id="PTHR43213">
    <property type="entry name" value="BIFUNCTIONAL DTTP/UTP PYROPHOSPHATASE/METHYLTRANSFERASE PROTEIN-RELATED"/>
    <property type="match status" value="1"/>
</dbReference>
<comment type="similarity">
    <text evidence="4">Belongs to the Maf family. YhdE subfamily.</text>
</comment>
<keyword evidence="4" id="KW-0963">Cytoplasm</keyword>
<accession>A0A4Z0LXZ3</accession>
<keyword evidence="2 4" id="KW-0378">Hydrolase</keyword>
<keyword evidence="6" id="KW-1185">Reference proteome</keyword>
<dbReference type="SUPFAM" id="SSF52972">
    <property type="entry name" value="ITPase-like"/>
    <property type="match status" value="1"/>
</dbReference>
<dbReference type="Proteomes" id="UP000298050">
    <property type="component" value="Unassembled WGS sequence"/>
</dbReference>
<keyword evidence="3 4" id="KW-0546">Nucleotide metabolism</keyword>
<comment type="caution">
    <text evidence="5">The sequence shown here is derived from an EMBL/GenBank/DDBJ whole genome shotgun (WGS) entry which is preliminary data.</text>
</comment>
<dbReference type="PIRSF" id="PIRSF006305">
    <property type="entry name" value="Maf"/>
    <property type="match status" value="1"/>
</dbReference>
<evidence type="ECO:0000313" key="5">
    <source>
        <dbReference type="EMBL" id="TGD72094.1"/>
    </source>
</evidence>
<comment type="caution">
    <text evidence="4">Lacks conserved residue(s) required for the propagation of feature annotation.</text>
</comment>
<dbReference type="InterPro" id="IPR003697">
    <property type="entry name" value="Maf-like"/>
</dbReference>
<dbReference type="Pfam" id="PF02545">
    <property type="entry name" value="Maf"/>
    <property type="match status" value="1"/>
</dbReference>
<dbReference type="EC" id="3.6.1.9" evidence="4"/>
<sequence>MELILASASPRRRELLAQIGVQCRCEPADIDETQLPDEAAEDYVLRLACEKAARVAARHPGEAVAVLAADTAVVLDDDILGKPASRGEGLGMLARLSGRSHSVFTGICLCTPDGEPQAEVVETRVTFTQLNHRQCEAYLATDEPWDKAGGYAIQGLAGAFVTAIDGSYSNVVGLPLAETWRLLSAAGIAGGLEPAGE</sequence>
<dbReference type="InterPro" id="IPR029001">
    <property type="entry name" value="ITPase-like_fam"/>
</dbReference>
<feature type="site" description="Important for substrate specificity" evidence="4">
    <location>
        <position position="154"/>
    </location>
</feature>
<protein>
    <recommendedName>
        <fullName evidence="4">dTTP/UTP pyrophosphatase</fullName>
        <shortName evidence="4">dTTPase/UTPase</shortName>
        <ecNumber evidence="4">3.6.1.9</ecNumber>
    </recommendedName>
    <alternativeName>
        <fullName evidence="4">Nucleoside triphosphate pyrophosphatase</fullName>
    </alternativeName>
    <alternativeName>
        <fullName evidence="4">Nucleotide pyrophosphatase</fullName>
        <shortName evidence="4">Nucleotide PPase</shortName>
    </alternativeName>
</protein>
<dbReference type="RefSeq" id="WP_135445561.1">
    <property type="nucleotide sequence ID" value="NZ_SRLE01000011.1"/>
</dbReference>
<comment type="function">
    <text evidence="4">Nucleoside triphosphate pyrophosphatase that hydrolyzes dTTP and UTP. May have a dual role in cell division arrest and in preventing the incorporation of modified nucleotides into cellular nucleic acids.</text>
</comment>
<dbReference type="GO" id="GO:0036221">
    <property type="term" value="F:UTP diphosphatase activity"/>
    <property type="evidence" value="ECO:0007669"/>
    <property type="project" value="RHEA"/>
</dbReference>
<dbReference type="PANTHER" id="PTHR43213:SF5">
    <property type="entry name" value="BIFUNCTIONAL DTTP_UTP PYROPHOSPHATASE_METHYLTRANSFERASE PROTEIN-RELATED"/>
    <property type="match status" value="1"/>
</dbReference>
<dbReference type="OrthoDB" id="9807767at2"/>
<feature type="site" description="Important for substrate specificity" evidence="4">
    <location>
        <position position="11"/>
    </location>
</feature>
<dbReference type="EMBL" id="SRLE01000011">
    <property type="protein sequence ID" value="TGD72094.1"/>
    <property type="molecule type" value="Genomic_DNA"/>
</dbReference>
<dbReference type="HAMAP" id="MF_00528">
    <property type="entry name" value="Maf"/>
    <property type="match status" value="1"/>
</dbReference>
<dbReference type="Gene3D" id="3.90.950.10">
    <property type="match status" value="1"/>
</dbReference>
<evidence type="ECO:0000256" key="2">
    <source>
        <dbReference type="ARBA" id="ARBA00022801"/>
    </source>
</evidence>
<dbReference type="GO" id="GO:0005737">
    <property type="term" value="C:cytoplasm"/>
    <property type="evidence" value="ECO:0007669"/>
    <property type="project" value="UniProtKB-SubCell"/>
</dbReference>
<dbReference type="GO" id="GO:0036218">
    <property type="term" value="F:dTTP diphosphatase activity"/>
    <property type="evidence" value="ECO:0007669"/>
    <property type="project" value="RHEA"/>
</dbReference>
<organism evidence="5 6">
    <name type="scientific">Mangrovimicrobium sediminis</name>
    <dbReference type="NCBI Taxonomy" id="2562682"/>
    <lineage>
        <taxon>Bacteria</taxon>
        <taxon>Pseudomonadati</taxon>
        <taxon>Pseudomonadota</taxon>
        <taxon>Gammaproteobacteria</taxon>
        <taxon>Cellvibrionales</taxon>
        <taxon>Halieaceae</taxon>
        <taxon>Mangrovimicrobium</taxon>
    </lineage>
</organism>
<gene>
    <name evidence="5" type="ORF">E4634_15580</name>
</gene>
<evidence type="ECO:0000313" key="6">
    <source>
        <dbReference type="Proteomes" id="UP000298050"/>
    </source>
</evidence>
<evidence type="ECO:0000256" key="1">
    <source>
        <dbReference type="ARBA" id="ARBA00001968"/>
    </source>
</evidence>
<comment type="cofactor">
    <cofactor evidence="1 4">
        <name>a divalent metal cation</name>
        <dbReference type="ChEBI" id="CHEBI:60240"/>
    </cofactor>
</comment>
<feature type="active site" description="Proton acceptor" evidence="4">
    <location>
        <position position="70"/>
    </location>
</feature>
<feature type="site" description="Important for substrate specificity" evidence="4">
    <location>
        <position position="71"/>
    </location>
</feature>
<comment type="subcellular location">
    <subcellularLocation>
        <location evidence="4">Cytoplasm</location>
    </subcellularLocation>
</comment>
<name>A0A4Z0LXZ3_9GAMM</name>
<reference evidence="5 6" key="1">
    <citation type="submission" date="2019-04" db="EMBL/GenBank/DDBJ databases">
        <title>Taxonomy of novel Haliea sp. from mangrove soil of West Coast of India.</title>
        <authorList>
            <person name="Verma A."/>
            <person name="Kumar P."/>
            <person name="Krishnamurthi S."/>
        </authorList>
    </citation>
    <scope>NUCLEOTIDE SEQUENCE [LARGE SCALE GENOMIC DNA]</scope>
    <source>
        <strain evidence="5 6">SAOS-164</strain>
    </source>
</reference>